<evidence type="ECO:0000313" key="2">
    <source>
        <dbReference type="EMBL" id="KII74037.1"/>
    </source>
</evidence>
<gene>
    <name evidence="2" type="ORF">RF11_00021</name>
</gene>
<dbReference type="EMBL" id="JWZT01000567">
    <property type="protein sequence ID" value="KII74037.1"/>
    <property type="molecule type" value="Genomic_DNA"/>
</dbReference>
<accession>A0A0C2NJ40</accession>
<feature type="compositionally biased region" description="Basic and acidic residues" evidence="1">
    <location>
        <begin position="57"/>
        <end position="67"/>
    </location>
</feature>
<organism evidence="2 3">
    <name type="scientific">Thelohanellus kitauei</name>
    <name type="common">Myxosporean</name>
    <dbReference type="NCBI Taxonomy" id="669202"/>
    <lineage>
        <taxon>Eukaryota</taxon>
        <taxon>Metazoa</taxon>
        <taxon>Cnidaria</taxon>
        <taxon>Myxozoa</taxon>
        <taxon>Myxosporea</taxon>
        <taxon>Bivalvulida</taxon>
        <taxon>Platysporina</taxon>
        <taxon>Myxobolidae</taxon>
        <taxon>Thelohanellus</taxon>
    </lineage>
</organism>
<evidence type="ECO:0000313" key="3">
    <source>
        <dbReference type="Proteomes" id="UP000031668"/>
    </source>
</evidence>
<comment type="caution">
    <text evidence="2">The sequence shown here is derived from an EMBL/GenBank/DDBJ whole genome shotgun (WGS) entry which is preliminary data.</text>
</comment>
<name>A0A0C2NJ40_THEKT</name>
<keyword evidence="3" id="KW-1185">Reference proteome</keyword>
<sequence length="130" mass="15022">MANVQGDMSQFYRQYLLKQQESRSLGSIEPVQGIVEKAITEHPEIVESIIMESIQENEPKATSKQTDESDSATGELDESSIIEEAAPVVKKNKYEVYYHRNDEKSIEQARLRYLERKGAFIRQYLVEHVK</sequence>
<protein>
    <submittedName>
        <fullName evidence="2">Uncharacterized protein</fullName>
    </submittedName>
</protein>
<dbReference type="Proteomes" id="UP000031668">
    <property type="component" value="Unassembled WGS sequence"/>
</dbReference>
<dbReference type="AlphaFoldDB" id="A0A0C2NJ40"/>
<feature type="region of interest" description="Disordered" evidence="1">
    <location>
        <begin position="51"/>
        <end position="79"/>
    </location>
</feature>
<reference evidence="2 3" key="1">
    <citation type="journal article" date="2014" name="Genome Biol. Evol.">
        <title>The genome of the myxosporean Thelohanellus kitauei shows adaptations to nutrient acquisition within its fish host.</title>
        <authorList>
            <person name="Yang Y."/>
            <person name="Xiong J."/>
            <person name="Zhou Z."/>
            <person name="Huo F."/>
            <person name="Miao W."/>
            <person name="Ran C."/>
            <person name="Liu Y."/>
            <person name="Zhang J."/>
            <person name="Feng J."/>
            <person name="Wang M."/>
            <person name="Wang M."/>
            <person name="Wang L."/>
            <person name="Yao B."/>
        </authorList>
    </citation>
    <scope>NUCLEOTIDE SEQUENCE [LARGE SCALE GENOMIC DNA]</scope>
    <source>
        <strain evidence="2">Wuqing</strain>
    </source>
</reference>
<evidence type="ECO:0000256" key="1">
    <source>
        <dbReference type="SAM" id="MobiDB-lite"/>
    </source>
</evidence>
<proteinExistence type="predicted"/>